<dbReference type="InterPro" id="IPR000536">
    <property type="entry name" value="Nucl_hrmn_rcpt_lig-bd"/>
</dbReference>
<dbReference type="GO" id="GO:0003700">
    <property type="term" value="F:DNA-binding transcription factor activity"/>
    <property type="evidence" value="ECO:0007669"/>
    <property type="project" value="TreeGrafter"/>
</dbReference>
<evidence type="ECO:0000256" key="3">
    <source>
        <dbReference type="ARBA" id="ARBA00023170"/>
    </source>
</evidence>
<evidence type="ECO:0000256" key="2">
    <source>
        <dbReference type="ARBA" id="ARBA00023163"/>
    </source>
</evidence>
<evidence type="ECO:0000313" key="6">
    <source>
        <dbReference type="Proteomes" id="UP001328107"/>
    </source>
</evidence>
<dbReference type="Proteomes" id="UP001328107">
    <property type="component" value="Unassembled WGS sequence"/>
</dbReference>
<organism evidence="5 6">
    <name type="scientific">Pristionchus mayeri</name>
    <dbReference type="NCBI Taxonomy" id="1317129"/>
    <lineage>
        <taxon>Eukaryota</taxon>
        <taxon>Metazoa</taxon>
        <taxon>Ecdysozoa</taxon>
        <taxon>Nematoda</taxon>
        <taxon>Chromadorea</taxon>
        <taxon>Rhabditida</taxon>
        <taxon>Rhabditina</taxon>
        <taxon>Diplogasteromorpha</taxon>
        <taxon>Diplogasteroidea</taxon>
        <taxon>Neodiplogasteridae</taxon>
        <taxon>Pristionchus</taxon>
    </lineage>
</organism>
<dbReference type="GO" id="GO:0005634">
    <property type="term" value="C:nucleus"/>
    <property type="evidence" value="ECO:0007669"/>
    <property type="project" value="TreeGrafter"/>
</dbReference>
<gene>
    <name evidence="5" type="ORF">PMAYCL1PPCAC_19472</name>
</gene>
<accession>A0AAN5CRK5</accession>
<keyword evidence="1" id="KW-0805">Transcription regulation</keyword>
<keyword evidence="6" id="KW-1185">Reference proteome</keyword>
<dbReference type="PANTHER" id="PTHR46011">
    <property type="entry name" value="NUCLEAR HORMONE RECEPTOR FAMILY MEMBER NHR-86-RELATED"/>
    <property type="match status" value="1"/>
</dbReference>
<keyword evidence="3" id="KW-0675">Receptor</keyword>
<feature type="non-terminal residue" evidence="5">
    <location>
        <position position="203"/>
    </location>
</feature>
<proteinExistence type="predicted"/>
<dbReference type="PANTHER" id="PTHR46011:SF6">
    <property type="entry name" value="HIGH ZINC ACTIVATED NUCLEAR RECEPTOR PROTEIN"/>
    <property type="match status" value="1"/>
</dbReference>
<feature type="domain" description="NR LBD" evidence="4">
    <location>
        <begin position="9"/>
        <end position="196"/>
    </location>
</feature>
<dbReference type="EMBL" id="BTRK01000004">
    <property type="protein sequence ID" value="GMR49277.1"/>
    <property type="molecule type" value="Genomic_DNA"/>
</dbReference>
<dbReference type="InterPro" id="IPR035500">
    <property type="entry name" value="NHR-like_dom_sf"/>
</dbReference>
<protein>
    <recommendedName>
        <fullName evidence="4">NR LBD domain-containing protein</fullName>
    </recommendedName>
</protein>
<evidence type="ECO:0000313" key="5">
    <source>
        <dbReference type="EMBL" id="GMR49277.1"/>
    </source>
</evidence>
<evidence type="ECO:0000256" key="1">
    <source>
        <dbReference type="ARBA" id="ARBA00023015"/>
    </source>
</evidence>
<evidence type="ECO:0000259" key="4">
    <source>
        <dbReference type="Pfam" id="PF00104"/>
    </source>
</evidence>
<name>A0AAN5CRK5_9BILA</name>
<keyword evidence="2" id="KW-0804">Transcription</keyword>
<dbReference type="SUPFAM" id="SSF48508">
    <property type="entry name" value="Nuclear receptor ligand-binding domain"/>
    <property type="match status" value="1"/>
</dbReference>
<comment type="caution">
    <text evidence="5">The sequence shown here is derived from an EMBL/GenBank/DDBJ whole genome shotgun (WGS) entry which is preliminary data.</text>
</comment>
<reference evidence="6" key="1">
    <citation type="submission" date="2022-10" db="EMBL/GenBank/DDBJ databases">
        <title>Genome assembly of Pristionchus species.</title>
        <authorList>
            <person name="Yoshida K."/>
            <person name="Sommer R.J."/>
        </authorList>
    </citation>
    <scope>NUCLEOTIDE SEQUENCE [LARGE SCALE GENOMIC DNA]</scope>
    <source>
        <strain evidence="6">RS5460</strain>
    </source>
</reference>
<dbReference type="AlphaFoldDB" id="A0AAN5CRK5"/>
<dbReference type="Pfam" id="PF00104">
    <property type="entry name" value="Hormone_recep"/>
    <property type="match status" value="1"/>
</dbReference>
<sequence>MNGACRFLLTGILDFAETMFPDFSSFTRDEQWQLAVSVHGQIYTIDAYRAEKTYPADTGKVLEAYTAYMSEEVVDGFFDDCPNEGANFEEAKKELKTFIDNFITSSRLALRRANVDEIELHAILILSFWFVDCLQMPDEIMRAAEKYRQDVLRELAAHYKEDLNLHDFAARIGELFMLLFTLNLGTDAEEQFELYRLLGVFTD</sequence>
<dbReference type="Gene3D" id="1.10.565.10">
    <property type="entry name" value="Retinoid X Receptor"/>
    <property type="match status" value="1"/>
</dbReference>